<dbReference type="Proteomes" id="UP001172102">
    <property type="component" value="Unassembled WGS sequence"/>
</dbReference>
<keyword evidence="2" id="KW-1185">Reference proteome</keyword>
<name>A0AA40B958_9PEZI</name>
<evidence type="ECO:0000313" key="2">
    <source>
        <dbReference type="Proteomes" id="UP001172102"/>
    </source>
</evidence>
<proteinExistence type="predicted"/>
<reference evidence="1" key="1">
    <citation type="submission" date="2023-06" db="EMBL/GenBank/DDBJ databases">
        <title>Genome-scale phylogeny and comparative genomics of the fungal order Sordariales.</title>
        <authorList>
            <consortium name="Lawrence Berkeley National Laboratory"/>
            <person name="Hensen N."/>
            <person name="Bonometti L."/>
            <person name="Westerberg I."/>
            <person name="Brannstrom I.O."/>
            <person name="Guillou S."/>
            <person name="Cros-Aarteil S."/>
            <person name="Calhoun S."/>
            <person name="Haridas S."/>
            <person name="Kuo A."/>
            <person name="Mondo S."/>
            <person name="Pangilinan J."/>
            <person name="Riley R."/>
            <person name="Labutti K."/>
            <person name="Andreopoulos B."/>
            <person name="Lipzen A."/>
            <person name="Chen C."/>
            <person name="Yanf M."/>
            <person name="Daum C."/>
            <person name="Ng V."/>
            <person name="Clum A."/>
            <person name="Steindorff A."/>
            <person name="Ohm R."/>
            <person name="Martin F."/>
            <person name="Silar P."/>
            <person name="Natvig D."/>
            <person name="Lalanne C."/>
            <person name="Gautier V."/>
            <person name="Ament-Velasquez S.L."/>
            <person name="Kruys A."/>
            <person name="Hutchinson M.I."/>
            <person name="Powell A.J."/>
            <person name="Barry K."/>
            <person name="Miller A.N."/>
            <person name="Grigoriev I.V."/>
            <person name="Debuchy R."/>
            <person name="Gladieux P."/>
            <person name="Thoren M.H."/>
            <person name="Johannesson H."/>
        </authorList>
    </citation>
    <scope>NUCLEOTIDE SEQUENCE</scope>
    <source>
        <strain evidence="1">SMH4607-1</strain>
    </source>
</reference>
<sequence>MNMGQADAKASAPTSRKLYYLSAGYPYMYLNDVLLAFPFPGKAGFRALRLPPQPPAHSAGAHGGLLTSPSHAVCAVIVSETMSQMSQPAFHFRLCRNREHSEIWGWDDI</sequence>
<accession>A0AA40B958</accession>
<protein>
    <submittedName>
        <fullName evidence="1">Uncharacterized protein</fullName>
    </submittedName>
</protein>
<organism evidence="1 2">
    <name type="scientific">Lasiosphaeris hirsuta</name>
    <dbReference type="NCBI Taxonomy" id="260670"/>
    <lineage>
        <taxon>Eukaryota</taxon>
        <taxon>Fungi</taxon>
        <taxon>Dikarya</taxon>
        <taxon>Ascomycota</taxon>
        <taxon>Pezizomycotina</taxon>
        <taxon>Sordariomycetes</taxon>
        <taxon>Sordariomycetidae</taxon>
        <taxon>Sordariales</taxon>
        <taxon>Lasiosphaeriaceae</taxon>
        <taxon>Lasiosphaeris</taxon>
    </lineage>
</organism>
<evidence type="ECO:0000313" key="1">
    <source>
        <dbReference type="EMBL" id="KAK0729955.1"/>
    </source>
</evidence>
<dbReference type="AlphaFoldDB" id="A0AA40B958"/>
<dbReference type="EMBL" id="JAUKUA010000001">
    <property type="protein sequence ID" value="KAK0729955.1"/>
    <property type="molecule type" value="Genomic_DNA"/>
</dbReference>
<gene>
    <name evidence="1" type="ORF">B0H67DRAFT_17426</name>
</gene>
<comment type="caution">
    <text evidence="1">The sequence shown here is derived from an EMBL/GenBank/DDBJ whole genome shotgun (WGS) entry which is preliminary data.</text>
</comment>